<gene>
    <name evidence="2" type="ORF">SAMN02745202_01318</name>
</gene>
<dbReference type="Proteomes" id="UP000190065">
    <property type="component" value="Unassembled WGS sequence"/>
</dbReference>
<dbReference type="RefSeq" id="WP_025070159.1">
    <property type="nucleotide sequence ID" value="NZ_FUXK01000013.1"/>
</dbReference>
<proteinExistence type="predicted"/>
<protein>
    <submittedName>
        <fullName evidence="2">Glycosyltransferase involved in cell wall bisynthesis</fullName>
    </submittedName>
</protein>
<evidence type="ECO:0000313" key="3">
    <source>
        <dbReference type="Proteomes" id="UP000190065"/>
    </source>
</evidence>
<dbReference type="Pfam" id="PF00535">
    <property type="entry name" value="Glycos_transf_2"/>
    <property type="match status" value="1"/>
</dbReference>
<dbReference type="GO" id="GO:0016758">
    <property type="term" value="F:hexosyltransferase activity"/>
    <property type="evidence" value="ECO:0007669"/>
    <property type="project" value="UniProtKB-ARBA"/>
</dbReference>
<dbReference type="AlphaFoldDB" id="A0A1T4P7D7"/>
<reference evidence="2 3" key="1">
    <citation type="submission" date="2017-02" db="EMBL/GenBank/DDBJ databases">
        <authorList>
            <person name="Peterson S.W."/>
        </authorList>
    </citation>
    <scope>NUCLEOTIDE SEQUENCE [LARGE SCALE GENOMIC DNA]</scope>
    <source>
        <strain evidence="2 3">ATCC 43324</strain>
    </source>
</reference>
<keyword evidence="2" id="KW-0808">Transferase</keyword>
<dbReference type="PANTHER" id="PTHR22916">
    <property type="entry name" value="GLYCOSYLTRANSFERASE"/>
    <property type="match status" value="1"/>
</dbReference>
<dbReference type="Gene3D" id="3.90.550.10">
    <property type="entry name" value="Spore Coat Polysaccharide Biosynthesis Protein SpsA, Chain A"/>
    <property type="match status" value="1"/>
</dbReference>
<dbReference type="SUPFAM" id="SSF53448">
    <property type="entry name" value="Nucleotide-diphospho-sugar transferases"/>
    <property type="match status" value="1"/>
</dbReference>
<evidence type="ECO:0000259" key="1">
    <source>
        <dbReference type="Pfam" id="PF00535"/>
    </source>
</evidence>
<dbReference type="EMBL" id="FUXK01000013">
    <property type="protein sequence ID" value="SJZ87247.1"/>
    <property type="molecule type" value="Genomic_DNA"/>
</dbReference>
<name>A0A1T4P7D7_9BACT</name>
<sequence>MIKFSIVIPCYKDIFLNECINSILRQTYPNFELVLVNDGSPYDIDKIIESYKDDRIRYYKREKGLGAKRLVENWNDCIKYAIGEYIIMMGDDDKLLPNCLQDYIYLIEKYPTLDIYHMRLEYINEEGNVISLQKDGPDWETVYSLMWNCWFGGRPIAIGECLYKAKALRANGGYYNIPYAWHSDRISAFIMATKTGIANTHIPGFQFRMSSYEISSDIALTEEKIRAWYEAKNWYKIFFVDKPADIEDLYYYKSLKSNLTKFVENEILGLINYDMSISRWHVFRWFRKAHSLDLSIRILGITFYNFLLKFKKNKNKIF</sequence>
<evidence type="ECO:0000313" key="2">
    <source>
        <dbReference type="EMBL" id="SJZ87247.1"/>
    </source>
</evidence>
<dbReference type="PANTHER" id="PTHR22916:SF3">
    <property type="entry name" value="UDP-GLCNAC:BETAGAL BETA-1,3-N-ACETYLGLUCOSAMINYLTRANSFERASE-LIKE PROTEIN 1"/>
    <property type="match status" value="1"/>
</dbReference>
<organism evidence="2 3">
    <name type="scientific">Segatella oulorum</name>
    <dbReference type="NCBI Taxonomy" id="28136"/>
    <lineage>
        <taxon>Bacteria</taxon>
        <taxon>Pseudomonadati</taxon>
        <taxon>Bacteroidota</taxon>
        <taxon>Bacteroidia</taxon>
        <taxon>Bacteroidales</taxon>
        <taxon>Prevotellaceae</taxon>
        <taxon>Segatella</taxon>
    </lineage>
</organism>
<dbReference type="InterPro" id="IPR029044">
    <property type="entry name" value="Nucleotide-diphossugar_trans"/>
</dbReference>
<dbReference type="InterPro" id="IPR001173">
    <property type="entry name" value="Glyco_trans_2-like"/>
</dbReference>
<dbReference type="STRING" id="28136.SAMN02745202_01318"/>
<feature type="domain" description="Glycosyltransferase 2-like" evidence="1">
    <location>
        <begin position="5"/>
        <end position="161"/>
    </location>
</feature>
<accession>A0A1T4P7D7</accession>